<proteinExistence type="predicted"/>
<keyword evidence="2" id="KW-1185">Reference proteome</keyword>
<protein>
    <submittedName>
        <fullName evidence="1">Uncharacterized protein</fullName>
    </submittedName>
</protein>
<reference evidence="1 2" key="2">
    <citation type="journal article" date="2022" name="Mol. Ecol. Resour.">
        <title>The genomes of chicory, endive, great burdock and yacon provide insights into Asteraceae paleo-polyploidization history and plant inulin production.</title>
        <authorList>
            <person name="Fan W."/>
            <person name="Wang S."/>
            <person name="Wang H."/>
            <person name="Wang A."/>
            <person name="Jiang F."/>
            <person name="Liu H."/>
            <person name="Zhao H."/>
            <person name="Xu D."/>
            <person name="Zhang Y."/>
        </authorList>
    </citation>
    <scope>NUCLEOTIDE SEQUENCE [LARGE SCALE GENOMIC DNA]</scope>
    <source>
        <strain evidence="2">cv. Yunnan</strain>
        <tissue evidence="1">Leaves</tissue>
    </source>
</reference>
<reference evidence="2" key="1">
    <citation type="journal article" date="2022" name="Mol. Ecol. Resour.">
        <title>The genomes of chicory, endive, great burdock and yacon provide insights into Asteraceae palaeo-polyploidization history and plant inulin production.</title>
        <authorList>
            <person name="Fan W."/>
            <person name="Wang S."/>
            <person name="Wang H."/>
            <person name="Wang A."/>
            <person name="Jiang F."/>
            <person name="Liu H."/>
            <person name="Zhao H."/>
            <person name="Xu D."/>
            <person name="Zhang Y."/>
        </authorList>
    </citation>
    <scope>NUCLEOTIDE SEQUENCE [LARGE SCALE GENOMIC DNA]</scope>
    <source>
        <strain evidence="2">cv. Yunnan</strain>
    </source>
</reference>
<sequence length="105" mass="12341">MASNLIRPHIVVHALVIECLVDALLKILRVEKTASQQKIKKAYHKFALRLHPNKNLMTRMQKKSFNKCRKLYQYLVMRKNRPFMIRPVVLMMITIHAQMLGGDQT</sequence>
<accession>A0ACB9BUY7</accession>
<comment type="caution">
    <text evidence="1">The sequence shown here is derived from an EMBL/GenBank/DDBJ whole genome shotgun (WGS) entry which is preliminary data.</text>
</comment>
<name>A0ACB9BUY7_9ASTR</name>
<organism evidence="1 2">
    <name type="scientific">Smallanthus sonchifolius</name>
    <dbReference type="NCBI Taxonomy" id="185202"/>
    <lineage>
        <taxon>Eukaryota</taxon>
        <taxon>Viridiplantae</taxon>
        <taxon>Streptophyta</taxon>
        <taxon>Embryophyta</taxon>
        <taxon>Tracheophyta</taxon>
        <taxon>Spermatophyta</taxon>
        <taxon>Magnoliopsida</taxon>
        <taxon>eudicotyledons</taxon>
        <taxon>Gunneridae</taxon>
        <taxon>Pentapetalae</taxon>
        <taxon>asterids</taxon>
        <taxon>campanulids</taxon>
        <taxon>Asterales</taxon>
        <taxon>Asteraceae</taxon>
        <taxon>Asteroideae</taxon>
        <taxon>Heliantheae alliance</taxon>
        <taxon>Millerieae</taxon>
        <taxon>Smallanthus</taxon>
    </lineage>
</organism>
<evidence type="ECO:0000313" key="1">
    <source>
        <dbReference type="EMBL" id="KAI3725848.1"/>
    </source>
</evidence>
<dbReference type="Proteomes" id="UP001056120">
    <property type="component" value="Linkage Group LG22"/>
</dbReference>
<evidence type="ECO:0000313" key="2">
    <source>
        <dbReference type="Proteomes" id="UP001056120"/>
    </source>
</evidence>
<gene>
    <name evidence="1" type="ORF">L1987_65644</name>
</gene>
<dbReference type="EMBL" id="CM042039">
    <property type="protein sequence ID" value="KAI3725848.1"/>
    <property type="molecule type" value="Genomic_DNA"/>
</dbReference>